<dbReference type="KEGG" id="eus:EUTSA_v10027511mg"/>
<dbReference type="Proteomes" id="UP000030689">
    <property type="component" value="Unassembled WGS sequence"/>
</dbReference>
<evidence type="ECO:0000313" key="3">
    <source>
        <dbReference type="EMBL" id="ESQ55013.1"/>
    </source>
</evidence>
<feature type="domain" description="Neprosin PEP catalytic" evidence="2">
    <location>
        <begin position="54"/>
        <end position="308"/>
    </location>
</feature>
<organism evidence="3 4">
    <name type="scientific">Eutrema salsugineum</name>
    <name type="common">Saltwater cress</name>
    <name type="synonym">Sisymbrium salsugineum</name>
    <dbReference type="NCBI Taxonomy" id="72664"/>
    <lineage>
        <taxon>Eukaryota</taxon>
        <taxon>Viridiplantae</taxon>
        <taxon>Streptophyta</taxon>
        <taxon>Embryophyta</taxon>
        <taxon>Tracheophyta</taxon>
        <taxon>Spermatophyta</taxon>
        <taxon>Magnoliopsida</taxon>
        <taxon>eudicotyledons</taxon>
        <taxon>Gunneridae</taxon>
        <taxon>Pentapetalae</taxon>
        <taxon>rosids</taxon>
        <taxon>malvids</taxon>
        <taxon>Brassicales</taxon>
        <taxon>Brassicaceae</taxon>
        <taxon>Eutremeae</taxon>
        <taxon>Eutrema</taxon>
    </lineage>
</organism>
<sequence length="310" mass="34751">MSSSKKLILLMLSTITLILITESQRTILSEEEKLLNHINKPAIKSFQLKPTTIPKWTRDNTTSKRSSSLPFPQDGITCPVGTVIVKRTTLEELKQTQRLKSVGFYRPTSKYKNEITHRVYPFLNQSHSVLFTYWTADGFDKTGCYNTNCPGFVQVSKKFALGGLVKPLSTYDGQQYHIEVSLSQDPITGDWWYLLRDEPIGYWPRSLFNVEGLSNGAGVAFWGGEVFSPAKEKSPSMGSGYYPHEGYKKAAYVNGFKVIDHFTGKVKIPKASTIDVFADSPNCYDVKKNIGKGYWSRAIFFGGPGGCTYS</sequence>
<accession>V4MPQ9</accession>
<dbReference type="Pfam" id="PF03080">
    <property type="entry name" value="Neprosin"/>
    <property type="match status" value="1"/>
</dbReference>
<dbReference type="eggNOG" id="ENOG502SNNA">
    <property type="taxonomic scope" value="Eukaryota"/>
</dbReference>
<proteinExistence type="predicted"/>
<dbReference type="OMA" id="KNEITHR"/>
<dbReference type="EMBL" id="KI517384">
    <property type="protein sequence ID" value="ESQ55013.1"/>
    <property type="molecule type" value="Genomic_DNA"/>
</dbReference>
<gene>
    <name evidence="3" type="ORF">EUTSA_v10027511mg</name>
</gene>
<dbReference type="AlphaFoldDB" id="V4MPQ9"/>
<dbReference type="STRING" id="72664.V4MPQ9"/>
<dbReference type="PANTHER" id="PTHR31589">
    <property type="entry name" value="PROTEIN, PUTATIVE (DUF239)-RELATED-RELATED"/>
    <property type="match status" value="1"/>
</dbReference>
<keyword evidence="4" id="KW-1185">Reference proteome</keyword>
<feature type="signal peptide" evidence="1">
    <location>
        <begin position="1"/>
        <end position="23"/>
    </location>
</feature>
<evidence type="ECO:0000259" key="2">
    <source>
        <dbReference type="PROSITE" id="PS52045"/>
    </source>
</evidence>
<name>V4MPQ9_EUTSA</name>
<dbReference type="PANTHER" id="PTHR31589:SF235">
    <property type="entry name" value="PROTEIN, PUTATIVE (DUF239)-RELATED"/>
    <property type="match status" value="1"/>
</dbReference>
<dbReference type="InterPro" id="IPR053168">
    <property type="entry name" value="Glutamic_endopeptidase"/>
</dbReference>
<dbReference type="InterPro" id="IPR004314">
    <property type="entry name" value="Neprosin"/>
</dbReference>
<reference evidence="3 4" key="1">
    <citation type="journal article" date="2013" name="Front. Plant Sci.">
        <title>The Reference Genome of the Halophytic Plant Eutrema salsugineum.</title>
        <authorList>
            <person name="Yang R."/>
            <person name="Jarvis D.E."/>
            <person name="Chen H."/>
            <person name="Beilstein M.A."/>
            <person name="Grimwood J."/>
            <person name="Jenkins J."/>
            <person name="Shu S."/>
            <person name="Prochnik S."/>
            <person name="Xin M."/>
            <person name="Ma C."/>
            <person name="Schmutz J."/>
            <person name="Wing R.A."/>
            <person name="Mitchell-Olds T."/>
            <person name="Schumaker K.S."/>
            <person name="Wang X."/>
        </authorList>
    </citation>
    <scope>NUCLEOTIDE SEQUENCE [LARGE SCALE GENOMIC DNA]</scope>
</reference>
<dbReference type="Gramene" id="ESQ55013">
    <property type="protein sequence ID" value="ESQ55013"/>
    <property type="gene ID" value="EUTSA_v10027511mg"/>
</dbReference>
<feature type="chain" id="PRO_5004721913" description="Neprosin PEP catalytic domain-containing protein" evidence="1">
    <location>
        <begin position="24"/>
        <end position="310"/>
    </location>
</feature>
<dbReference type="PROSITE" id="PS52045">
    <property type="entry name" value="NEPROSIN_PEP_CD"/>
    <property type="match status" value="1"/>
</dbReference>
<keyword evidence="1" id="KW-0732">Signal</keyword>
<evidence type="ECO:0000256" key="1">
    <source>
        <dbReference type="SAM" id="SignalP"/>
    </source>
</evidence>
<dbReference type="Gene3D" id="3.90.1320.10">
    <property type="entry name" value="Outer-capsid protein sigma 3, large lobe"/>
    <property type="match status" value="1"/>
</dbReference>
<evidence type="ECO:0000313" key="4">
    <source>
        <dbReference type="Proteomes" id="UP000030689"/>
    </source>
</evidence>
<protein>
    <recommendedName>
        <fullName evidence="2">Neprosin PEP catalytic domain-containing protein</fullName>
    </recommendedName>
</protein>